<name>A0A0W1R3B9_9EURY</name>
<proteinExistence type="predicted"/>
<dbReference type="Pfam" id="PF04007">
    <property type="entry name" value="DUF354"/>
    <property type="match status" value="1"/>
</dbReference>
<dbReference type="Proteomes" id="UP000054387">
    <property type="component" value="Unassembled WGS sequence"/>
</dbReference>
<dbReference type="Gene3D" id="3.40.50.2000">
    <property type="entry name" value="Glycogen Phosphorylase B"/>
    <property type="match status" value="1"/>
</dbReference>
<protein>
    <recommendedName>
        <fullName evidence="3">DUF354 domain-containing protein</fullName>
    </recommendedName>
</protein>
<dbReference type="PANTHER" id="PTHR39662">
    <property type="entry name" value="DUF354 DOMAIN-CONTAINING PROTEIN-RELATED"/>
    <property type="match status" value="1"/>
</dbReference>
<gene>
    <name evidence="1" type="ORF">AUR64_02020</name>
</gene>
<organism evidence="1 2">
    <name type="scientific">Haloprofundus marisrubri</name>
    <dbReference type="NCBI Taxonomy" id="1514971"/>
    <lineage>
        <taxon>Archaea</taxon>
        <taxon>Methanobacteriati</taxon>
        <taxon>Methanobacteriota</taxon>
        <taxon>Stenosarchaea group</taxon>
        <taxon>Halobacteria</taxon>
        <taxon>Halobacteriales</taxon>
        <taxon>Haloferacaceae</taxon>
        <taxon>Haloprofundus</taxon>
    </lineage>
</organism>
<evidence type="ECO:0008006" key="3">
    <source>
        <dbReference type="Google" id="ProtNLM"/>
    </source>
</evidence>
<dbReference type="OrthoDB" id="185087at2157"/>
<sequence length="371" mass="41392">MRYLIFTNTPAHVHVYKNVVRRLEERGHSVHILARDYTCTVDLLEYYDLPFDIYGHHGTAAYSNVGMAQELATQLLKIPVSAKRFDPDVVVGLGAYAAYAGTLLRAETILLRDSAPGTLLPKLASKFADVVLTPDVYGLDLGPNHYTFPGLKECAYLHPDVFDSDPSVREELGVGPDERFVMLRFNSFDAMHDAGKKGFSLEDRRNLIEHLSEQATVLVSDEGDNMDFDDLPARPYDIHPARMHDALAEASLLIADTGTMVTEASLLGTPAIRSSAFVDQEFGEFAELERCGLIDNITDFDTVVERADELLADESVPALWQERRREFMDARVNLTELIVDVVTDPRAVSRNASLTRYSERQTVDQPDATPL</sequence>
<evidence type="ECO:0000313" key="2">
    <source>
        <dbReference type="Proteomes" id="UP000054387"/>
    </source>
</evidence>
<evidence type="ECO:0000313" key="1">
    <source>
        <dbReference type="EMBL" id="KTG07829.1"/>
    </source>
</evidence>
<dbReference type="STRING" id="1514971.AUR64_02020"/>
<dbReference type="SUPFAM" id="SSF53756">
    <property type="entry name" value="UDP-Glycosyltransferase/glycogen phosphorylase"/>
    <property type="match status" value="1"/>
</dbReference>
<reference evidence="1 2" key="1">
    <citation type="submission" date="2015-12" db="EMBL/GenBank/DDBJ databases">
        <title>Haloprofundus marisrubri gen. nov., sp. nov., an extremely halophilic archaeon isolated from the Discovery deep brine-seawater interface in the Red Sea.</title>
        <authorList>
            <person name="Zhang G."/>
            <person name="Stingl U."/>
            <person name="Rashid M."/>
        </authorList>
    </citation>
    <scope>NUCLEOTIDE SEQUENCE [LARGE SCALE GENOMIC DNA]</scope>
    <source>
        <strain evidence="1 2">SB9</strain>
    </source>
</reference>
<dbReference type="PANTHER" id="PTHR39662:SF1">
    <property type="entry name" value="DUF354 DOMAIN-CONTAINING PROTEIN"/>
    <property type="match status" value="1"/>
</dbReference>
<comment type="caution">
    <text evidence="1">The sequence shown here is derived from an EMBL/GenBank/DDBJ whole genome shotgun (WGS) entry which is preliminary data.</text>
</comment>
<dbReference type="RefSeq" id="WP_058583469.1">
    <property type="nucleotide sequence ID" value="NZ_LOPU01000038.1"/>
</dbReference>
<accession>A0A0W1R3B9</accession>
<dbReference type="InterPro" id="IPR007152">
    <property type="entry name" value="DUF354"/>
</dbReference>
<keyword evidence="2" id="KW-1185">Reference proteome</keyword>
<dbReference type="EMBL" id="LOPU01000038">
    <property type="protein sequence ID" value="KTG07829.1"/>
    <property type="molecule type" value="Genomic_DNA"/>
</dbReference>
<dbReference type="AlphaFoldDB" id="A0A0W1R3B9"/>